<name>A0A0D6LIX7_9BILA</name>
<accession>A0A0D6LIX7</accession>
<evidence type="ECO:0000313" key="2">
    <source>
        <dbReference type="Proteomes" id="UP000054495"/>
    </source>
</evidence>
<dbReference type="AlphaFoldDB" id="A0A0D6LIX7"/>
<reference evidence="1 2" key="1">
    <citation type="submission" date="2013-05" db="EMBL/GenBank/DDBJ databases">
        <title>Draft genome of the parasitic nematode Anyclostoma ceylanicum.</title>
        <authorList>
            <person name="Mitreva M."/>
        </authorList>
    </citation>
    <scope>NUCLEOTIDE SEQUENCE [LARGE SCALE GENOMIC DNA]</scope>
</reference>
<proteinExistence type="predicted"/>
<dbReference type="Gene3D" id="3.40.50.300">
    <property type="entry name" value="P-loop containing nucleotide triphosphate hydrolases"/>
    <property type="match status" value="1"/>
</dbReference>
<dbReference type="EMBL" id="KE125074">
    <property type="protein sequence ID" value="EPB72010.1"/>
    <property type="molecule type" value="Genomic_DNA"/>
</dbReference>
<keyword evidence="2" id="KW-1185">Reference proteome</keyword>
<sequence>MALILDYDEKTLREHMEKRGMGMEIIDQRIKEFKQKTLPSAKYFDDQRLLHLIPGEKDDHTIFERLRDLVRKAMSTGVPILNTPSQSHSRNEVCVVLAAFWERESTQQNPREKIICRKGIFLCLFLGLATTVPE</sequence>
<evidence type="ECO:0000313" key="1">
    <source>
        <dbReference type="EMBL" id="EPB72010.1"/>
    </source>
</evidence>
<dbReference type="Proteomes" id="UP000054495">
    <property type="component" value="Unassembled WGS sequence"/>
</dbReference>
<organism evidence="1 2">
    <name type="scientific">Ancylostoma ceylanicum</name>
    <dbReference type="NCBI Taxonomy" id="53326"/>
    <lineage>
        <taxon>Eukaryota</taxon>
        <taxon>Metazoa</taxon>
        <taxon>Ecdysozoa</taxon>
        <taxon>Nematoda</taxon>
        <taxon>Chromadorea</taxon>
        <taxon>Rhabditida</taxon>
        <taxon>Rhabditina</taxon>
        <taxon>Rhabditomorpha</taxon>
        <taxon>Strongyloidea</taxon>
        <taxon>Ancylostomatidae</taxon>
        <taxon>Ancylostomatinae</taxon>
        <taxon>Ancylostoma</taxon>
    </lineage>
</organism>
<gene>
    <name evidence="1" type="ORF">ANCCEY_08907</name>
</gene>
<dbReference type="InterPro" id="IPR027417">
    <property type="entry name" value="P-loop_NTPase"/>
</dbReference>
<protein>
    <submittedName>
        <fullName evidence="1">Uncharacterized protein</fullName>
    </submittedName>
</protein>